<dbReference type="Proteomes" id="UP000284049">
    <property type="component" value="Unassembled WGS sequence"/>
</dbReference>
<accession>A0A423GDA2</accession>
<protein>
    <recommendedName>
        <fullName evidence="4">Phage abortive infection protein</fullName>
    </recommendedName>
</protein>
<dbReference type="EMBL" id="MOBC01000005">
    <property type="protein sequence ID" value="ROM84825.1"/>
    <property type="molecule type" value="Genomic_DNA"/>
</dbReference>
<reference evidence="2 3" key="1">
    <citation type="submission" date="2016-10" db="EMBL/GenBank/DDBJ databases">
        <title>Comparative genome analysis of multiple Pseudomonas spp. focuses on biocontrol and plant growth promoting traits.</title>
        <authorList>
            <person name="Tao X.-Y."/>
            <person name="Taylor C.G."/>
        </authorList>
    </citation>
    <scope>NUCLEOTIDE SEQUENCE [LARGE SCALE GENOMIC DNA]</scope>
    <source>
        <strain evidence="2 3">Wood3</strain>
    </source>
</reference>
<proteinExistence type="predicted"/>
<evidence type="ECO:0000256" key="1">
    <source>
        <dbReference type="SAM" id="Phobius"/>
    </source>
</evidence>
<comment type="caution">
    <text evidence="2">The sequence shown here is derived from an EMBL/GenBank/DDBJ whole genome shotgun (WGS) entry which is preliminary data.</text>
</comment>
<feature type="transmembrane region" description="Helical" evidence="1">
    <location>
        <begin position="48"/>
        <end position="68"/>
    </location>
</feature>
<name>A0A423GDA2_9PSED</name>
<dbReference type="RefSeq" id="WP_123578682.1">
    <property type="nucleotide sequence ID" value="NZ_MOBC01000005.1"/>
</dbReference>
<organism evidence="2 3">
    <name type="scientific">Pseudomonas brassicacearum</name>
    <dbReference type="NCBI Taxonomy" id="930166"/>
    <lineage>
        <taxon>Bacteria</taxon>
        <taxon>Pseudomonadati</taxon>
        <taxon>Pseudomonadota</taxon>
        <taxon>Gammaproteobacteria</taxon>
        <taxon>Pseudomonadales</taxon>
        <taxon>Pseudomonadaceae</taxon>
        <taxon>Pseudomonas</taxon>
    </lineage>
</organism>
<keyword evidence="1" id="KW-0812">Transmembrane</keyword>
<feature type="transmembrane region" description="Helical" evidence="1">
    <location>
        <begin position="9"/>
        <end position="28"/>
    </location>
</feature>
<keyword evidence="1" id="KW-1133">Transmembrane helix</keyword>
<dbReference type="AlphaFoldDB" id="A0A423GDA2"/>
<evidence type="ECO:0000313" key="2">
    <source>
        <dbReference type="EMBL" id="ROM84825.1"/>
    </source>
</evidence>
<keyword evidence="1" id="KW-0472">Membrane</keyword>
<evidence type="ECO:0000313" key="3">
    <source>
        <dbReference type="Proteomes" id="UP000284049"/>
    </source>
</evidence>
<evidence type="ECO:0008006" key="4">
    <source>
        <dbReference type="Google" id="ProtNLM"/>
    </source>
</evidence>
<gene>
    <name evidence="2" type="ORF">BK652_09590</name>
</gene>
<sequence length="241" mass="27540">MKPKNNKDIYYILVIFAIVMLPLGLYFFKFHGPLSNERKDWIDFATYIGGVLGPALAMLSVLGILITLRTQSENHSEQQFYSSLFQLLSMQRQLFAGYKRNDPALGNVEGFEAFAVLVREMKTKLSDISQNSSSSYITQAYSSLSLYPDVRLRTYITATTNLLGFICFSSQSKQLKINAFQIVIGNMSKDELTILLFEVTLNKDHGWIRGQLESQRFFFWGSTDILNSDKLWEIIPPNQLT</sequence>